<name>A0A1W0X1P0_HYPEX</name>
<reference evidence="2" key="1">
    <citation type="submission" date="2017-01" db="EMBL/GenBank/DDBJ databases">
        <title>Comparative genomics of anhydrobiosis in the tardigrade Hypsibius dujardini.</title>
        <authorList>
            <person name="Yoshida Y."/>
            <person name="Koutsovoulos G."/>
            <person name="Laetsch D."/>
            <person name="Stevens L."/>
            <person name="Kumar S."/>
            <person name="Horikawa D."/>
            <person name="Ishino K."/>
            <person name="Komine S."/>
            <person name="Tomita M."/>
            <person name="Blaxter M."/>
            <person name="Arakawa K."/>
        </authorList>
    </citation>
    <scope>NUCLEOTIDE SEQUENCE [LARGE SCALE GENOMIC DNA]</scope>
    <source>
        <strain evidence="2">Z151</strain>
    </source>
</reference>
<organism evidence="1 2">
    <name type="scientific">Hypsibius exemplaris</name>
    <name type="common">Freshwater tardigrade</name>
    <dbReference type="NCBI Taxonomy" id="2072580"/>
    <lineage>
        <taxon>Eukaryota</taxon>
        <taxon>Metazoa</taxon>
        <taxon>Ecdysozoa</taxon>
        <taxon>Tardigrada</taxon>
        <taxon>Eutardigrada</taxon>
        <taxon>Parachela</taxon>
        <taxon>Hypsibioidea</taxon>
        <taxon>Hypsibiidae</taxon>
        <taxon>Hypsibius</taxon>
    </lineage>
</organism>
<evidence type="ECO:0000313" key="1">
    <source>
        <dbReference type="EMBL" id="OQV21300.1"/>
    </source>
</evidence>
<keyword evidence="2" id="KW-1185">Reference proteome</keyword>
<dbReference type="Proteomes" id="UP000192578">
    <property type="component" value="Unassembled WGS sequence"/>
</dbReference>
<accession>A0A1W0X1P0</accession>
<evidence type="ECO:0000313" key="2">
    <source>
        <dbReference type="Proteomes" id="UP000192578"/>
    </source>
</evidence>
<dbReference type="AlphaFoldDB" id="A0A1W0X1P0"/>
<gene>
    <name evidence="1" type="ORF">BV898_04784</name>
</gene>
<proteinExistence type="predicted"/>
<protein>
    <submittedName>
        <fullName evidence="1">Uncharacterized protein</fullName>
    </submittedName>
</protein>
<comment type="caution">
    <text evidence="1">The sequence shown here is derived from an EMBL/GenBank/DDBJ whole genome shotgun (WGS) entry which is preliminary data.</text>
</comment>
<sequence length="163" mass="18283">MGVGMGVGLARRRDATYRVIPRTEHATYRNATYRNATYRGIPGTEHATYRNATYRGIPRTEHATYRGIPGTEHATYRNATYRVMPGTEHATKRLTVKILYGACPGPPTGWSDHFPEYVTGLHDARSEGDDPIFRQIMDKISEHYPLPSLTPNSHLPTAVENSI</sequence>
<dbReference type="EMBL" id="MTYJ01000024">
    <property type="protein sequence ID" value="OQV21300.1"/>
    <property type="molecule type" value="Genomic_DNA"/>
</dbReference>